<feature type="repeat" description="Solcar" evidence="10">
    <location>
        <begin position="99"/>
        <end position="184"/>
    </location>
</feature>
<accession>A0A6J2XJD0</accession>
<keyword evidence="3 11" id="KW-0813">Transport</keyword>
<protein>
    <submittedName>
        <fullName evidence="13">Solute carrier family 25 member 51</fullName>
    </submittedName>
</protein>
<dbReference type="GO" id="GO:0005743">
    <property type="term" value="C:mitochondrial inner membrane"/>
    <property type="evidence" value="ECO:0007669"/>
    <property type="project" value="UniProtKB-SubCell"/>
</dbReference>
<evidence type="ECO:0000256" key="7">
    <source>
        <dbReference type="ARBA" id="ARBA00022989"/>
    </source>
</evidence>
<keyword evidence="8" id="KW-0496">Mitochondrion</keyword>
<organism evidence="12 13">
    <name type="scientific">Sitophilus oryzae</name>
    <name type="common">Rice weevil</name>
    <name type="synonym">Curculio oryzae</name>
    <dbReference type="NCBI Taxonomy" id="7048"/>
    <lineage>
        <taxon>Eukaryota</taxon>
        <taxon>Metazoa</taxon>
        <taxon>Ecdysozoa</taxon>
        <taxon>Arthropoda</taxon>
        <taxon>Hexapoda</taxon>
        <taxon>Insecta</taxon>
        <taxon>Pterygota</taxon>
        <taxon>Neoptera</taxon>
        <taxon>Endopterygota</taxon>
        <taxon>Coleoptera</taxon>
        <taxon>Polyphaga</taxon>
        <taxon>Cucujiformia</taxon>
        <taxon>Curculionidae</taxon>
        <taxon>Dryophthorinae</taxon>
        <taxon>Sitophilus</taxon>
    </lineage>
</organism>
<keyword evidence="7" id="KW-1133">Transmembrane helix</keyword>
<proteinExistence type="inferred from homology"/>
<feature type="repeat" description="Solcar" evidence="10">
    <location>
        <begin position="13"/>
        <end position="93"/>
    </location>
</feature>
<evidence type="ECO:0000256" key="4">
    <source>
        <dbReference type="ARBA" id="ARBA00022692"/>
    </source>
</evidence>
<dbReference type="KEGG" id="soy:115878757"/>
<evidence type="ECO:0000256" key="1">
    <source>
        <dbReference type="ARBA" id="ARBA00004448"/>
    </source>
</evidence>
<evidence type="ECO:0000256" key="8">
    <source>
        <dbReference type="ARBA" id="ARBA00023128"/>
    </source>
</evidence>
<dbReference type="PROSITE" id="PS50920">
    <property type="entry name" value="SOLCAR"/>
    <property type="match status" value="2"/>
</dbReference>
<evidence type="ECO:0000256" key="11">
    <source>
        <dbReference type="RuleBase" id="RU000488"/>
    </source>
</evidence>
<gene>
    <name evidence="13" type="primary">LOC115878757</name>
</gene>
<dbReference type="InterPro" id="IPR023395">
    <property type="entry name" value="MCP_dom_sf"/>
</dbReference>
<evidence type="ECO:0000256" key="5">
    <source>
        <dbReference type="ARBA" id="ARBA00022737"/>
    </source>
</evidence>
<evidence type="ECO:0000313" key="13">
    <source>
        <dbReference type="RefSeq" id="XP_030751206.1"/>
    </source>
</evidence>
<dbReference type="PANTHER" id="PTHR46131">
    <property type="entry name" value="SD08549P"/>
    <property type="match status" value="1"/>
</dbReference>
<dbReference type="GO" id="GO:0051724">
    <property type="term" value="F:NAD transmembrane transporter activity"/>
    <property type="evidence" value="ECO:0007669"/>
    <property type="project" value="TreeGrafter"/>
</dbReference>
<keyword evidence="5" id="KW-0677">Repeat</keyword>
<evidence type="ECO:0000313" key="12">
    <source>
        <dbReference type="Proteomes" id="UP000504635"/>
    </source>
</evidence>
<evidence type="ECO:0000256" key="10">
    <source>
        <dbReference type="PROSITE-ProRule" id="PRU00282"/>
    </source>
</evidence>
<keyword evidence="6" id="KW-0999">Mitochondrion inner membrane</keyword>
<dbReference type="SUPFAM" id="SSF103506">
    <property type="entry name" value="Mitochondrial carrier"/>
    <property type="match status" value="1"/>
</dbReference>
<dbReference type="GeneID" id="115878757"/>
<evidence type="ECO:0000256" key="3">
    <source>
        <dbReference type="ARBA" id="ARBA00022448"/>
    </source>
</evidence>
<keyword evidence="4 10" id="KW-0812">Transmembrane</keyword>
<dbReference type="FunCoup" id="A0A6J2XJD0">
    <property type="interactions" value="1358"/>
</dbReference>
<sequence length="282" mass="32066">MSIPATKYFIPGKINWQEFVCGWGAAFVNVGVTYPINKLIFRQMLHGIEAKSAFLQLKNEGFYYLYRGILPPLCQKTLSLSIMFGVFEEVRQPLVKIGINPYISKVVGALVSGSTEAFLMPFERIQTLLANAHYHDEFKNTAHAFKALRKFGIGEYYRGLTPILLRNGPSNAGFFILREEVQCYVPHYNNEIIRTSAEFLCGAMIGVLLSSIFYPLNVLKVAMQSKIGGAYENPWKVLLQVYRDRGGKIRYIYHGVQMNCTRAFLSWGVMNTAYEHIKAIVY</sequence>
<dbReference type="Gene3D" id="1.50.40.10">
    <property type="entry name" value="Mitochondrial carrier domain"/>
    <property type="match status" value="1"/>
</dbReference>
<dbReference type="OrthoDB" id="2139348at2759"/>
<keyword evidence="9 10" id="KW-0472">Membrane</keyword>
<dbReference type="PANTHER" id="PTHR46131:SF1">
    <property type="entry name" value="SD08549P"/>
    <property type="match status" value="1"/>
</dbReference>
<evidence type="ECO:0000256" key="2">
    <source>
        <dbReference type="ARBA" id="ARBA00006375"/>
    </source>
</evidence>
<dbReference type="InterPro" id="IPR052465">
    <property type="entry name" value="Mito_NAD+_Carrier"/>
</dbReference>
<evidence type="ECO:0000256" key="6">
    <source>
        <dbReference type="ARBA" id="ARBA00022792"/>
    </source>
</evidence>
<dbReference type="Proteomes" id="UP000504635">
    <property type="component" value="Unplaced"/>
</dbReference>
<evidence type="ECO:0000256" key="9">
    <source>
        <dbReference type="ARBA" id="ARBA00023136"/>
    </source>
</evidence>
<dbReference type="Pfam" id="PF00153">
    <property type="entry name" value="Mito_carr"/>
    <property type="match status" value="3"/>
</dbReference>
<dbReference type="AlphaFoldDB" id="A0A6J2XJD0"/>
<reference evidence="13" key="1">
    <citation type="submission" date="2025-08" db="UniProtKB">
        <authorList>
            <consortium name="RefSeq"/>
        </authorList>
    </citation>
    <scope>IDENTIFICATION</scope>
    <source>
        <tissue evidence="13">Gonads</tissue>
    </source>
</reference>
<dbReference type="RefSeq" id="XP_030751206.1">
    <property type="nucleotide sequence ID" value="XM_030895346.1"/>
</dbReference>
<comment type="subcellular location">
    <subcellularLocation>
        <location evidence="1">Mitochondrion inner membrane</location>
        <topology evidence="1">Multi-pass membrane protein</topology>
    </subcellularLocation>
</comment>
<keyword evidence="12" id="KW-1185">Reference proteome</keyword>
<dbReference type="InParanoid" id="A0A6J2XJD0"/>
<name>A0A6J2XJD0_SITOR</name>
<comment type="similarity">
    <text evidence="2 11">Belongs to the mitochondrial carrier (TC 2.A.29) family.</text>
</comment>
<dbReference type="InterPro" id="IPR018108">
    <property type="entry name" value="MCP_transmembrane"/>
</dbReference>